<evidence type="ECO:0000256" key="3">
    <source>
        <dbReference type="ARBA" id="ARBA00023002"/>
    </source>
</evidence>
<reference evidence="7 8" key="1">
    <citation type="submission" date="2024-04" db="EMBL/GenBank/DDBJ databases">
        <title>Isolation of an actinomycete strain from pig manure.</title>
        <authorList>
            <person name="Gong T."/>
            <person name="Yu Z."/>
            <person name="An M."/>
            <person name="Wei C."/>
            <person name="Yang W."/>
            <person name="Liu L."/>
        </authorList>
    </citation>
    <scope>NUCLEOTIDE SEQUENCE [LARGE SCALE GENOMIC DNA]</scope>
    <source>
        <strain evidence="7 8">ZF39</strain>
    </source>
</reference>
<organism evidence="7 8">
    <name type="scientific">Ammonicoccus fulvus</name>
    <dbReference type="NCBI Taxonomy" id="3138240"/>
    <lineage>
        <taxon>Bacteria</taxon>
        <taxon>Bacillati</taxon>
        <taxon>Actinomycetota</taxon>
        <taxon>Actinomycetes</taxon>
        <taxon>Propionibacteriales</taxon>
        <taxon>Propionibacteriaceae</taxon>
        <taxon>Ammonicoccus</taxon>
    </lineage>
</organism>
<keyword evidence="2" id="KW-0479">Metal-binding</keyword>
<name>A0ABZ3FLN6_9ACTN</name>
<keyword evidence="1" id="KW-0001">2Fe-2S</keyword>
<dbReference type="InterPro" id="IPR017941">
    <property type="entry name" value="Rieske_2Fe-2S"/>
</dbReference>
<evidence type="ECO:0000256" key="2">
    <source>
        <dbReference type="ARBA" id="ARBA00022723"/>
    </source>
</evidence>
<feature type="domain" description="Rieske" evidence="6">
    <location>
        <begin position="27"/>
        <end position="134"/>
    </location>
</feature>
<accession>A0ABZ3FLN6</accession>
<dbReference type="InterPro" id="IPR050584">
    <property type="entry name" value="Cholesterol_7-desaturase"/>
</dbReference>
<dbReference type="SUPFAM" id="SSF50022">
    <property type="entry name" value="ISP domain"/>
    <property type="match status" value="1"/>
</dbReference>
<proteinExistence type="predicted"/>
<evidence type="ECO:0000256" key="1">
    <source>
        <dbReference type="ARBA" id="ARBA00022714"/>
    </source>
</evidence>
<evidence type="ECO:0000256" key="4">
    <source>
        <dbReference type="ARBA" id="ARBA00023004"/>
    </source>
</evidence>
<dbReference type="PROSITE" id="PS51296">
    <property type="entry name" value="RIESKE"/>
    <property type="match status" value="1"/>
</dbReference>
<evidence type="ECO:0000256" key="5">
    <source>
        <dbReference type="ARBA" id="ARBA00023014"/>
    </source>
</evidence>
<evidence type="ECO:0000259" key="6">
    <source>
        <dbReference type="PROSITE" id="PS51296"/>
    </source>
</evidence>
<dbReference type="Pfam" id="PF00355">
    <property type="entry name" value="Rieske"/>
    <property type="match status" value="1"/>
</dbReference>
<protein>
    <submittedName>
        <fullName evidence="7">Rieske 2Fe-2S domain-containing protein</fullName>
    </submittedName>
</protein>
<evidence type="ECO:0000313" key="7">
    <source>
        <dbReference type="EMBL" id="XAN06050.1"/>
    </source>
</evidence>
<dbReference type="Gene3D" id="3.90.380.10">
    <property type="entry name" value="Naphthalene 1,2-dioxygenase Alpha Subunit, Chain A, domain 1"/>
    <property type="match status" value="1"/>
</dbReference>
<keyword evidence="3" id="KW-0560">Oxidoreductase</keyword>
<dbReference type="SUPFAM" id="SSF55961">
    <property type="entry name" value="Bet v1-like"/>
    <property type="match status" value="1"/>
</dbReference>
<dbReference type="CDD" id="cd03479">
    <property type="entry name" value="Rieske_RO_Alpha_PhDO_like"/>
    <property type="match status" value="1"/>
</dbReference>
<dbReference type="RefSeq" id="WP_425307488.1">
    <property type="nucleotide sequence ID" value="NZ_CP154795.1"/>
</dbReference>
<keyword evidence="8" id="KW-1185">Reference proteome</keyword>
<evidence type="ECO:0000313" key="8">
    <source>
        <dbReference type="Proteomes" id="UP001442841"/>
    </source>
</evidence>
<dbReference type="PANTHER" id="PTHR21266">
    <property type="entry name" value="IRON-SULFUR DOMAIN CONTAINING PROTEIN"/>
    <property type="match status" value="1"/>
</dbReference>
<dbReference type="PANTHER" id="PTHR21266:SF59">
    <property type="entry name" value="BLR4922 PROTEIN"/>
    <property type="match status" value="1"/>
</dbReference>
<dbReference type="Gene3D" id="2.102.10.10">
    <property type="entry name" value="Rieske [2Fe-2S] iron-sulphur domain"/>
    <property type="match status" value="1"/>
</dbReference>
<dbReference type="Pfam" id="PF19301">
    <property type="entry name" value="LigXa_C"/>
    <property type="match status" value="1"/>
</dbReference>
<dbReference type="InterPro" id="IPR045623">
    <property type="entry name" value="LigXa_C"/>
</dbReference>
<dbReference type="InterPro" id="IPR036922">
    <property type="entry name" value="Rieske_2Fe-2S_sf"/>
</dbReference>
<dbReference type="Proteomes" id="UP001442841">
    <property type="component" value="Chromosome"/>
</dbReference>
<sequence length="423" mass="47511">MLSVADNELLTRTGPGTPMGDVFRRFWIPALLASEVGDPGSAPVRVSLLGEKLVAFRSPDGEVGLLEARCPHRHASLFWGRNEEDGIRCVYHGWKFGRDGQCLEMPAEPEDSSYRERVRAVAYPTREAAGVIWAYLGPEELKPEFPDFEFKDLPEGQFHASKRLQRCNYFQNIEGELDTAHVQFLHRTFGEHDFAPQHNFDAAENPTYTIEEHGSGILAIAQRHFPEGGNYWRITPFLMPAMTLVPSTGSHHTMTAAIPLDDENMWGFTITWQPDRPFDDEDWKRDLEGLTLHVNVDPETFIPERNRDNNFLIDRKKQMSLTDGNFTGIDGIRNQDLPVQEDQDGAICDRSTEHLGTTDRAIVAARRLMLRSAKALQKGTEPPQAQAAGAYRIHSFAGAGTEEQTWQELLAGNQPADGPLATF</sequence>
<keyword evidence="5" id="KW-0411">Iron-sulfur</keyword>
<gene>
    <name evidence="7" type="ORF">AADG42_01580</name>
</gene>
<keyword evidence="4" id="KW-0408">Iron</keyword>
<dbReference type="EMBL" id="CP154795">
    <property type="protein sequence ID" value="XAN06050.1"/>
    <property type="molecule type" value="Genomic_DNA"/>
</dbReference>